<evidence type="ECO:0000256" key="1">
    <source>
        <dbReference type="SAM" id="MobiDB-lite"/>
    </source>
</evidence>
<dbReference type="EMBL" id="JAHRIN010001604">
    <property type="protein sequence ID" value="MEQ2191999.1"/>
    <property type="molecule type" value="Genomic_DNA"/>
</dbReference>
<evidence type="ECO:0000313" key="3">
    <source>
        <dbReference type="Proteomes" id="UP001434883"/>
    </source>
</evidence>
<feature type="region of interest" description="Disordered" evidence="1">
    <location>
        <begin position="21"/>
        <end position="42"/>
    </location>
</feature>
<evidence type="ECO:0000313" key="2">
    <source>
        <dbReference type="EMBL" id="MEQ2191999.1"/>
    </source>
</evidence>
<dbReference type="Proteomes" id="UP001434883">
    <property type="component" value="Unassembled WGS sequence"/>
</dbReference>
<sequence length="112" mass="12779">MKDDKILKPLRFLRLTCGVPPTAHSSDTASLTERQREGPRKKRNFLKEQLKVLFLKEDNIPCCGKCERPPRTILFIAKSPLDLLFGEIFVHCLFSCASGNQHTTTGFTLNFR</sequence>
<organism evidence="2 3">
    <name type="scientific">Xenoophorus captivus</name>
    <dbReference type="NCBI Taxonomy" id="1517983"/>
    <lineage>
        <taxon>Eukaryota</taxon>
        <taxon>Metazoa</taxon>
        <taxon>Chordata</taxon>
        <taxon>Craniata</taxon>
        <taxon>Vertebrata</taxon>
        <taxon>Euteleostomi</taxon>
        <taxon>Actinopterygii</taxon>
        <taxon>Neopterygii</taxon>
        <taxon>Teleostei</taxon>
        <taxon>Neoteleostei</taxon>
        <taxon>Acanthomorphata</taxon>
        <taxon>Ovalentaria</taxon>
        <taxon>Atherinomorphae</taxon>
        <taxon>Cyprinodontiformes</taxon>
        <taxon>Goodeidae</taxon>
        <taxon>Xenoophorus</taxon>
    </lineage>
</organism>
<comment type="caution">
    <text evidence="2">The sequence shown here is derived from an EMBL/GenBank/DDBJ whole genome shotgun (WGS) entry which is preliminary data.</text>
</comment>
<gene>
    <name evidence="2" type="ORF">XENOCAPTIV_005581</name>
</gene>
<reference evidence="2 3" key="1">
    <citation type="submission" date="2021-06" db="EMBL/GenBank/DDBJ databases">
        <authorList>
            <person name="Palmer J.M."/>
        </authorList>
    </citation>
    <scope>NUCLEOTIDE SEQUENCE [LARGE SCALE GENOMIC DNA]</scope>
    <source>
        <strain evidence="2 3">XC_2019</strain>
        <tissue evidence="2">Muscle</tissue>
    </source>
</reference>
<protein>
    <submittedName>
        <fullName evidence="2">Uncharacterized protein</fullName>
    </submittedName>
</protein>
<keyword evidence="3" id="KW-1185">Reference proteome</keyword>
<proteinExistence type="predicted"/>
<accession>A0ABV0Q872</accession>
<name>A0ABV0Q872_9TELE</name>
<feature type="compositionally biased region" description="Polar residues" evidence="1">
    <location>
        <begin position="23"/>
        <end position="32"/>
    </location>
</feature>